<dbReference type="InterPro" id="IPR051603">
    <property type="entry name" value="Zinc-ADH_QOR/CCCR"/>
</dbReference>
<dbReference type="Gene3D" id="3.90.180.10">
    <property type="entry name" value="Medium-chain alcohol dehydrogenases, catalytic domain"/>
    <property type="match status" value="1"/>
</dbReference>
<dbReference type="GO" id="GO:0008270">
    <property type="term" value="F:zinc ion binding"/>
    <property type="evidence" value="ECO:0007669"/>
    <property type="project" value="InterPro"/>
</dbReference>
<dbReference type="PANTHER" id="PTHR44154">
    <property type="entry name" value="QUINONE OXIDOREDUCTASE"/>
    <property type="match status" value="1"/>
</dbReference>
<dbReference type="eggNOG" id="COG0604">
    <property type="taxonomic scope" value="Bacteria"/>
</dbReference>
<accession>A0A0R1GY76</accession>
<dbReference type="NCBIfam" id="TIGR02817">
    <property type="entry name" value="adh_fam_1"/>
    <property type="match status" value="1"/>
</dbReference>
<evidence type="ECO:0000256" key="1">
    <source>
        <dbReference type="ARBA" id="ARBA00010371"/>
    </source>
</evidence>
<comment type="caution">
    <text evidence="5">The sequence shown here is derived from an EMBL/GenBank/DDBJ whole genome shotgun (WGS) entry which is preliminary data.</text>
</comment>
<dbReference type="PANTHER" id="PTHR44154:SF1">
    <property type="entry name" value="QUINONE OXIDOREDUCTASE"/>
    <property type="match status" value="1"/>
</dbReference>
<dbReference type="Pfam" id="PF00107">
    <property type="entry name" value="ADH_zinc_N"/>
    <property type="match status" value="1"/>
</dbReference>
<keyword evidence="3" id="KW-0560">Oxidoreductase</keyword>
<keyword evidence="3" id="KW-0862">Zinc</keyword>
<protein>
    <recommendedName>
        <fullName evidence="3">Zinc-type alcohol dehydrogenase-like protein</fullName>
    </recommendedName>
</protein>
<dbReference type="InterPro" id="IPR013149">
    <property type="entry name" value="ADH-like_C"/>
</dbReference>
<dbReference type="Pfam" id="PF08240">
    <property type="entry name" value="ADH_N"/>
    <property type="match status" value="1"/>
</dbReference>
<dbReference type="InterPro" id="IPR014182">
    <property type="entry name" value="ADH_Zn_typ-1"/>
</dbReference>
<keyword evidence="3" id="KW-0479">Metal-binding</keyword>
<feature type="domain" description="Enoyl reductase (ER)" evidence="4">
    <location>
        <begin position="35"/>
        <end position="355"/>
    </location>
</feature>
<sequence>MIYANTESPIKKGSFAMSDMRAIGFTQNLPIENEKSFFEFFTPKPTPTGHDLLVKVQATSVNPVDTGVRRGTKGVLTTPKVIGWDAYGIVDAVGDAVSLFQPGDRVFYAGSFKRAGTDSEYHLVDERIVGHAPTTLNPAEIAAMPLTSLTAWEALFEQMSIAFDHPQDNAGKTVLIINGAGGVGSTATQLAHLAGLTVIATASRPETIAWTKAHGADAVVNHRKNLVEEVHALGYNTVDYILELSNLNQHWAEIVTLIAPSGHIVSITGNDQPIDLRALKQKRATFAWEWMYTKSYFETADMISQHETLERIRQLLDNGQLKSTLAKTLTPINAANLRVAHALVETKRMIGKVVLAN</sequence>
<dbReference type="Gene3D" id="3.40.50.720">
    <property type="entry name" value="NAD(P)-binding Rossmann-like Domain"/>
    <property type="match status" value="1"/>
</dbReference>
<dbReference type="InterPro" id="IPR020843">
    <property type="entry name" value="ER"/>
</dbReference>
<dbReference type="CDD" id="cd08252">
    <property type="entry name" value="AL_MDR"/>
    <property type="match status" value="1"/>
</dbReference>
<dbReference type="SUPFAM" id="SSF50129">
    <property type="entry name" value="GroES-like"/>
    <property type="match status" value="1"/>
</dbReference>
<dbReference type="Proteomes" id="UP000051176">
    <property type="component" value="Unassembled WGS sequence"/>
</dbReference>
<dbReference type="InterPro" id="IPR013154">
    <property type="entry name" value="ADH-like_N"/>
</dbReference>
<evidence type="ECO:0000256" key="3">
    <source>
        <dbReference type="RuleBase" id="RU364000"/>
    </source>
</evidence>
<dbReference type="GO" id="GO:0016491">
    <property type="term" value="F:oxidoreductase activity"/>
    <property type="evidence" value="ECO:0007669"/>
    <property type="project" value="UniProtKB-KW"/>
</dbReference>
<evidence type="ECO:0000313" key="5">
    <source>
        <dbReference type="EMBL" id="KRK39222.1"/>
    </source>
</evidence>
<dbReference type="AlphaFoldDB" id="A0A0R1GY76"/>
<name>A0A0R1GY76_9LACO</name>
<reference evidence="5 6" key="1">
    <citation type="journal article" date="2015" name="Genome Announc.">
        <title>Expanding the biotechnology potential of lactobacilli through comparative genomics of 213 strains and associated genera.</title>
        <authorList>
            <person name="Sun Z."/>
            <person name="Harris H.M."/>
            <person name="McCann A."/>
            <person name="Guo C."/>
            <person name="Argimon S."/>
            <person name="Zhang W."/>
            <person name="Yang X."/>
            <person name="Jeffery I.B."/>
            <person name="Cooney J.C."/>
            <person name="Kagawa T.F."/>
            <person name="Liu W."/>
            <person name="Song Y."/>
            <person name="Salvetti E."/>
            <person name="Wrobel A."/>
            <person name="Rasinkangas P."/>
            <person name="Parkhill J."/>
            <person name="Rea M.C."/>
            <person name="O'Sullivan O."/>
            <person name="Ritari J."/>
            <person name="Douillard F.P."/>
            <person name="Paul Ross R."/>
            <person name="Yang R."/>
            <person name="Briner A.E."/>
            <person name="Felis G.E."/>
            <person name="de Vos W.M."/>
            <person name="Barrangou R."/>
            <person name="Klaenhammer T.R."/>
            <person name="Caufield P.W."/>
            <person name="Cui Y."/>
            <person name="Zhang H."/>
            <person name="O'Toole P.W."/>
        </authorList>
    </citation>
    <scope>NUCLEOTIDE SEQUENCE [LARGE SCALE GENOMIC DNA]</scope>
    <source>
        <strain evidence="5 6">ATCC 53295</strain>
    </source>
</reference>
<proteinExistence type="inferred from homology"/>
<dbReference type="SUPFAM" id="SSF51735">
    <property type="entry name" value="NAD(P)-binding Rossmann-fold domains"/>
    <property type="match status" value="1"/>
</dbReference>
<organism evidence="5 6">
    <name type="scientific">Levilactobacillus parabrevis ATCC 53295</name>
    <dbReference type="NCBI Taxonomy" id="1267003"/>
    <lineage>
        <taxon>Bacteria</taxon>
        <taxon>Bacillati</taxon>
        <taxon>Bacillota</taxon>
        <taxon>Bacilli</taxon>
        <taxon>Lactobacillales</taxon>
        <taxon>Lactobacillaceae</taxon>
        <taxon>Levilactobacillus</taxon>
    </lineage>
</organism>
<keyword evidence="2" id="KW-0521">NADP</keyword>
<evidence type="ECO:0000259" key="4">
    <source>
        <dbReference type="SMART" id="SM00829"/>
    </source>
</evidence>
<dbReference type="STRING" id="357278.IV61_GL002029"/>
<evidence type="ECO:0000313" key="6">
    <source>
        <dbReference type="Proteomes" id="UP000051176"/>
    </source>
</evidence>
<keyword evidence="6" id="KW-1185">Reference proteome</keyword>
<dbReference type="EMBL" id="AZCZ01000005">
    <property type="protein sequence ID" value="KRK39222.1"/>
    <property type="molecule type" value="Genomic_DNA"/>
</dbReference>
<dbReference type="InterPro" id="IPR011032">
    <property type="entry name" value="GroES-like_sf"/>
</dbReference>
<comment type="similarity">
    <text evidence="1 3">Belongs to the zinc-containing alcohol dehydrogenase family. Quinone oxidoreductase subfamily.</text>
</comment>
<dbReference type="SMART" id="SM00829">
    <property type="entry name" value="PKS_ER"/>
    <property type="match status" value="1"/>
</dbReference>
<dbReference type="PATRIC" id="fig|1267003.4.peg.1941"/>
<evidence type="ECO:0000256" key="2">
    <source>
        <dbReference type="ARBA" id="ARBA00022857"/>
    </source>
</evidence>
<gene>
    <name evidence="5" type="ORF">FD07_GL001845</name>
</gene>
<dbReference type="InterPro" id="IPR036291">
    <property type="entry name" value="NAD(P)-bd_dom_sf"/>
</dbReference>